<dbReference type="PROSITE" id="PS00107">
    <property type="entry name" value="PROTEIN_KINASE_ATP"/>
    <property type="match status" value="1"/>
</dbReference>
<dbReference type="Pfam" id="PF00069">
    <property type="entry name" value="Pkinase"/>
    <property type="match status" value="1"/>
</dbReference>
<feature type="compositionally biased region" description="Pro residues" evidence="7">
    <location>
        <begin position="81"/>
        <end position="95"/>
    </location>
</feature>
<feature type="compositionally biased region" description="Polar residues" evidence="7">
    <location>
        <begin position="565"/>
        <end position="584"/>
    </location>
</feature>
<feature type="compositionally biased region" description="Low complexity" evidence="7">
    <location>
        <begin position="368"/>
        <end position="406"/>
    </location>
</feature>
<evidence type="ECO:0000313" key="10">
    <source>
        <dbReference type="Proteomes" id="UP000541558"/>
    </source>
</evidence>
<keyword evidence="4" id="KW-0418">Kinase</keyword>
<evidence type="ECO:0000256" key="4">
    <source>
        <dbReference type="ARBA" id="ARBA00022777"/>
    </source>
</evidence>
<reference evidence="9 10" key="1">
    <citation type="journal article" date="2020" name="ISME J.">
        <title>Uncovering the hidden diversity of litter-decomposition mechanisms in mushroom-forming fungi.</title>
        <authorList>
            <person name="Floudas D."/>
            <person name="Bentzer J."/>
            <person name="Ahren D."/>
            <person name="Johansson T."/>
            <person name="Persson P."/>
            <person name="Tunlid A."/>
        </authorList>
    </citation>
    <scope>NUCLEOTIDE SEQUENCE [LARGE SCALE GENOMIC DNA]</scope>
    <source>
        <strain evidence="9 10">CBS 175.51</strain>
    </source>
</reference>
<proteinExistence type="inferred from homology"/>
<dbReference type="PANTHER" id="PTHR48016">
    <property type="entry name" value="MAP KINASE KINASE KINASE SSK2-RELATED-RELATED"/>
    <property type="match status" value="1"/>
</dbReference>
<evidence type="ECO:0000256" key="6">
    <source>
        <dbReference type="PROSITE-ProRule" id="PRU10141"/>
    </source>
</evidence>
<feature type="compositionally biased region" description="Polar residues" evidence="7">
    <location>
        <begin position="136"/>
        <end position="157"/>
    </location>
</feature>
<evidence type="ECO:0000256" key="7">
    <source>
        <dbReference type="SAM" id="MobiDB-lite"/>
    </source>
</evidence>
<feature type="binding site" evidence="6">
    <location>
        <position position="618"/>
    </location>
    <ligand>
        <name>ATP</name>
        <dbReference type="ChEBI" id="CHEBI:30616"/>
    </ligand>
</feature>
<feature type="compositionally biased region" description="Low complexity" evidence="7">
    <location>
        <begin position="200"/>
        <end position="209"/>
    </location>
</feature>
<dbReference type="InterPro" id="IPR000719">
    <property type="entry name" value="Prot_kinase_dom"/>
</dbReference>
<feature type="compositionally biased region" description="Polar residues" evidence="7">
    <location>
        <begin position="1"/>
        <end position="14"/>
    </location>
</feature>
<keyword evidence="10" id="KW-1185">Reference proteome</keyword>
<feature type="region of interest" description="Disordered" evidence="7">
    <location>
        <begin position="565"/>
        <end position="585"/>
    </location>
</feature>
<comment type="caution">
    <text evidence="9">The sequence shown here is derived from an EMBL/GenBank/DDBJ whole genome shotgun (WGS) entry which is preliminary data.</text>
</comment>
<dbReference type="SMART" id="SM00220">
    <property type="entry name" value="S_TKc"/>
    <property type="match status" value="1"/>
</dbReference>
<evidence type="ECO:0000256" key="5">
    <source>
        <dbReference type="ARBA" id="ARBA00022840"/>
    </source>
</evidence>
<dbReference type="PROSITE" id="PS50011">
    <property type="entry name" value="PROTEIN_KINASE_DOM"/>
    <property type="match status" value="1"/>
</dbReference>
<feature type="region of interest" description="Disordered" evidence="7">
    <location>
        <begin position="1"/>
        <end position="290"/>
    </location>
</feature>
<comment type="similarity">
    <text evidence="1">Belongs to the protein kinase superfamily. STE Ser/Thr protein kinase family. MAP kinase kinase kinase subfamily.</text>
</comment>
<feature type="compositionally biased region" description="Low complexity" evidence="7">
    <location>
        <begin position="229"/>
        <end position="249"/>
    </location>
</feature>
<dbReference type="GO" id="GO:0004709">
    <property type="term" value="F:MAP kinase kinase kinase activity"/>
    <property type="evidence" value="ECO:0007669"/>
    <property type="project" value="UniProtKB-ARBA"/>
</dbReference>
<feature type="compositionally biased region" description="Pro residues" evidence="7">
    <location>
        <begin position="483"/>
        <end position="496"/>
    </location>
</feature>
<feature type="compositionally biased region" description="Low complexity" evidence="7">
    <location>
        <begin position="117"/>
        <end position="130"/>
    </location>
</feature>
<dbReference type="SUPFAM" id="SSF56112">
    <property type="entry name" value="Protein kinase-like (PK-like)"/>
    <property type="match status" value="1"/>
</dbReference>
<feature type="compositionally biased region" description="Basic and acidic residues" evidence="7">
    <location>
        <begin position="438"/>
        <end position="448"/>
    </location>
</feature>
<dbReference type="FunFam" id="3.30.200.20:FF:000387">
    <property type="entry name" value="Serine/threonine-protein kinase STE11"/>
    <property type="match status" value="1"/>
</dbReference>
<dbReference type="OrthoDB" id="266718at2759"/>
<feature type="compositionally biased region" description="Polar residues" evidence="7">
    <location>
        <begin position="353"/>
        <end position="367"/>
    </location>
</feature>
<organism evidence="9 10">
    <name type="scientific">Ephemerocybe angulata</name>
    <dbReference type="NCBI Taxonomy" id="980116"/>
    <lineage>
        <taxon>Eukaryota</taxon>
        <taxon>Fungi</taxon>
        <taxon>Dikarya</taxon>
        <taxon>Basidiomycota</taxon>
        <taxon>Agaricomycotina</taxon>
        <taxon>Agaricomycetes</taxon>
        <taxon>Agaricomycetidae</taxon>
        <taxon>Agaricales</taxon>
        <taxon>Agaricineae</taxon>
        <taxon>Psathyrellaceae</taxon>
        <taxon>Ephemerocybe</taxon>
    </lineage>
</organism>
<dbReference type="GO" id="GO:0000196">
    <property type="term" value="P:cell integrity MAPK cascade"/>
    <property type="evidence" value="ECO:0007669"/>
    <property type="project" value="UniProtKB-ARBA"/>
</dbReference>
<evidence type="ECO:0000259" key="8">
    <source>
        <dbReference type="PROSITE" id="PS50011"/>
    </source>
</evidence>
<dbReference type="EMBL" id="JAACJK010000057">
    <property type="protein sequence ID" value="KAF5336822.1"/>
    <property type="molecule type" value="Genomic_DNA"/>
</dbReference>
<dbReference type="PROSITE" id="PS00108">
    <property type="entry name" value="PROTEIN_KINASE_ST"/>
    <property type="match status" value="1"/>
</dbReference>
<keyword evidence="2" id="KW-0808">Transferase</keyword>
<dbReference type="InterPro" id="IPR011009">
    <property type="entry name" value="Kinase-like_dom_sf"/>
</dbReference>
<dbReference type="InterPro" id="IPR017441">
    <property type="entry name" value="Protein_kinase_ATP_BS"/>
</dbReference>
<feature type="region of interest" description="Disordered" evidence="7">
    <location>
        <begin position="469"/>
        <end position="517"/>
    </location>
</feature>
<dbReference type="InterPro" id="IPR050538">
    <property type="entry name" value="MAP_kinase_kinase_kinase"/>
</dbReference>
<dbReference type="Proteomes" id="UP000541558">
    <property type="component" value="Unassembled WGS sequence"/>
</dbReference>
<evidence type="ECO:0000256" key="2">
    <source>
        <dbReference type="ARBA" id="ARBA00022679"/>
    </source>
</evidence>
<dbReference type="PANTHER" id="PTHR48016:SF48">
    <property type="entry name" value="SERINE_THREONINE-PROTEIN KINASE BCK1_SLK1_SSP31"/>
    <property type="match status" value="1"/>
</dbReference>
<feature type="compositionally biased region" description="Polar residues" evidence="7">
    <location>
        <begin position="172"/>
        <end position="196"/>
    </location>
</feature>
<dbReference type="FunFam" id="1.10.510.10:FF:000182">
    <property type="entry name" value="MAP kinase kinase kinase mkh1"/>
    <property type="match status" value="1"/>
</dbReference>
<evidence type="ECO:0000313" key="9">
    <source>
        <dbReference type="EMBL" id="KAF5336822.1"/>
    </source>
</evidence>
<keyword evidence="3 6" id="KW-0547">Nucleotide-binding</keyword>
<gene>
    <name evidence="9" type="ORF">D9611_003125</name>
</gene>
<feature type="region of interest" description="Disordered" evidence="7">
    <location>
        <begin position="309"/>
        <end position="448"/>
    </location>
</feature>
<feature type="domain" description="Protein kinase" evidence="8">
    <location>
        <begin position="589"/>
        <end position="855"/>
    </location>
</feature>
<sequence length="871" mass="95651">MHSSGSEARPSTGTRSGGGGGGKPIPMNSVMITWKGEEYGKSKPSPTSASGGKSLGSKIMTKSMDNLKYSSRRNPQQPSYPTRPPPAGYQPPSVPSIPKTYERSLRPLPVQGSPHPTTSEFASGSSSSFTHVPQYPRSTAYPSTLSTTTPTFMSHNQDPFPRPQSAADSPVISPTSTYRTRPLQSPTYGPTLTSGEARSPRAISPSRSSGLTGPRPQPIHSDRSDRSSVHSGPDTSTSTPRTPISPTSPNYGSSESTTVVIEPTSPSNESSTYIPSTLRESETTLRQGDNAKFAELLRGVSASMMMSRDNLASPSMDGTMFTVDDLSSEDEGGGGTWQVPLKRPPSTRPELTPLQTNLDTKGSSTRGQQPDPQQQPSQPQYQQPQSQYQQQQSQQQYSLSQSSSSSHRPMGPQPRPQSSRRPTDPSVNHHHHRVSTFADDRDGDWAPRPLPEDVYDRLEDFFPEHDLDKPVIEANSGGNSPTNPEPVAPLPAPPPTASSAALAQMQQHEKGPRFRSTKKSIRLVAEEHKRKINDRSSRADLTYNHNAALRKRNTKMWGSKLEEVTTQMKGSSTSTIPESPSGGPTTFKWVRGELIGKGTYGRVYLALNATTGEMIAVKQVELPQTPSDKNDDRQATVVQALKMESETLKDLDHPHIVQYLGFEETPTNLSIFLEYVPGGSIGSVLHKHGKFDEYVVRSFTEQILDGLEYLHSKGILHRDLKADNILVEMTGVCKISDFGISKRTDDIYGGAFTAMQGTVFWMAPEVINTQKGGYNFKIDIWSVGCVVLEMWGGRRPWTGQEMVAVMFKLYQAKLPPPVPDDVRLSELADDFRLKCFAINPDERPSAAELKRHPYLILPPDWHFTSFTGNHL</sequence>
<keyword evidence="5 6" id="KW-0067">ATP-binding</keyword>
<name>A0A8H5FHJ5_9AGAR</name>
<protein>
    <recommendedName>
        <fullName evidence="8">Protein kinase domain-containing protein</fullName>
    </recommendedName>
</protein>
<dbReference type="Gene3D" id="1.10.510.10">
    <property type="entry name" value="Transferase(Phosphotransferase) domain 1"/>
    <property type="match status" value="1"/>
</dbReference>
<evidence type="ECO:0000256" key="1">
    <source>
        <dbReference type="ARBA" id="ARBA00006529"/>
    </source>
</evidence>
<dbReference type="GO" id="GO:0005524">
    <property type="term" value="F:ATP binding"/>
    <property type="evidence" value="ECO:0007669"/>
    <property type="project" value="UniProtKB-UniRule"/>
</dbReference>
<dbReference type="InterPro" id="IPR008271">
    <property type="entry name" value="Ser/Thr_kinase_AS"/>
</dbReference>
<dbReference type="AlphaFoldDB" id="A0A8H5FHJ5"/>
<accession>A0A8H5FHJ5</accession>
<evidence type="ECO:0000256" key="3">
    <source>
        <dbReference type="ARBA" id="ARBA00022741"/>
    </source>
</evidence>
<feature type="compositionally biased region" description="Polar residues" evidence="7">
    <location>
        <begin position="250"/>
        <end position="275"/>
    </location>
</feature>